<accession>A0A1I4QZ64</accession>
<dbReference type="RefSeq" id="WP_090484522.1">
    <property type="nucleotide sequence ID" value="NZ_FOUO01000006.1"/>
</dbReference>
<reference evidence="9 10" key="1">
    <citation type="submission" date="2016-10" db="EMBL/GenBank/DDBJ databases">
        <authorList>
            <person name="de Groot N.N."/>
        </authorList>
    </citation>
    <scope>NUCLEOTIDE SEQUENCE [LARGE SCALE GENOMIC DNA]</scope>
    <source>
        <strain evidence="9 10">DSM 4180</strain>
    </source>
</reference>
<keyword evidence="5 8" id="KW-0812">Transmembrane</keyword>
<dbReference type="OrthoDB" id="9155169at2"/>
<proteinExistence type="inferred from homology"/>
<evidence type="ECO:0000256" key="5">
    <source>
        <dbReference type="ARBA" id="ARBA00022692"/>
    </source>
</evidence>
<dbReference type="InterPro" id="IPR002781">
    <property type="entry name" value="TM_pro_TauE-like"/>
</dbReference>
<name>A0A1I4QZ64_ECTMO</name>
<comment type="similarity">
    <text evidence="2 8">Belongs to the 4-toluene sulfonate uptake permease (TSUP) (TC 2.A.102) family.</text>
</comment>
<feature type="transmembrane region" description="Helical" evidence="8">
    <location>
        <begin position="139"/>
        <end position="160"/>
    </location>
</feature>
<evidence type="ECO:0000256" key="1">
    <source>
        <dbReference type="ARBA" id="ARBA00004651"/>
    </source>
</evidence>
<dbReference type="InterPro" id="IPR052017">
    <property type="entry name" value="TSUP"/>
</dbReference>
<evidence type="ECO:0000256" key="6">
    <source>
        <dbReference type="ARBA" id="ARBA00022989"/>
    </source>
</evidence>
<feature type="transmembrane region" description="Helical" evidence="8">
    <location>
        <begin position="101"/>
        <end position="118"/>
    </location>
</feature>
<evidence type="ECO:0000256" key="2">
    <source>
        <dbReference type="ARBA" id="ARBA00009142"/>
    </source>
</evidence>
<evidence type="ECO:0000313" key="9">
    <source>
        <dbReference type="EMBL" id="SFM45362.1"/>
    </source>
</evidence>
<keyword evidence="7 8" id="KW-0472">Membrane</keyword>
<dbReference type="STRING" id="195064.SAMN05421721_10622"/>
<dbReference type="GO" id="GO:0005886">
    <property type="term" value="C:plasma membrane"/>
    <property type="evidence" value="ECO:0007669"/>
    <property type="project" value="UniProtKB-SubCell"/>
</dbReference>
<evidence type="ECO:0000256" key="7">
    <source>
        <dbReference type="ARBA" id="ARBA00023136"/>
    </source>
</evidence>
<dbReference type="PANTHER" id="PTHR30269">
    <property type="entry name" value="TRANSMEMBRANE PROTEIN YFCA"/>
    <property type="match status" value="1"/>
</dbReference>
<sequence>MTPVPEILPLALGVCLAAGLVHGAFGLGFPLVATPMLALGTDVRTAVLLTLVPNLGVNLWSLVHGGGWRESVARYWPVALWMLLGSAVGTLLLVVMDPNPFRLLLAATMVLYLLSHRLERVDWSRIRRHPAGSGAWAGFIGGVLGGTVNVGGPVLMIYFLELRVPPLVLVQAINLCFLLGKGTQAATFAALGLFDLALFKASLPLLIAALAGLRAGMWIRERVDAFTYRGWLRGLLWLLCGLLVVQFIRDL</sequence>
<gene>
    <name evidence="9" type="ORF">SAMN05421721_10622</name>
</gene>
<evidence type="ECO:0000256" key="3">
    <source>
        <dbReference type="ARBA" id="ARBA00022448"/>
    </source>
</evidence>
<dbReference type="PANTHER" id="PTHR30269:SF32">
    <property type="entry name" value="MEMBRANE TRANSPORTER PROTEIN-RELATED"/>
    <property type="match status" value="1"/>
</dbReference>
<feature type="transmembrane region" description="Helical" evidence="8">
    <location>
        <begin position="75"/>
        <end position="95"/>
    </location>
</feature>
<feature type="transmembrane region" description="Helical" evidence="8">
    <location>
        <begin position="201"/>
        <end position="219"/>
    </location>
</feature>
<evidence type="ECO:0000256" key="4">
    <source>
        <dbReference type="ARBA" id="ARBA00022475"/>
    </source>
</evidence>
<feature type="transmembrane region" description="Helical" evidence="8">
    <location>
        <begin position="47"/>
        <end position="63"/>
    </location>
</feature>
<keyword evidence="6 8" id="KW-1133">Transmembrane helix</keyword>
<keyword evidence="10" id="KW-1185">Reference proteome</keyword>
<organism evidence="9 10">
    <name type="scientific">Ectothiorhodospira mobilis</name>
    <dbReference type="NCBI Taxonomy" id="195064"/>
    <lineage>
        <taxon>Bacteria</taxon>
        <taxon>Pseudomonadati</taxon>
        <taxon>Pseudomonadota</taxon>
        <taxon>Gammaproteobacteria</taxon>
        <taxon>Chromatiales</taxon>
        <taxon>Ectothiorhodospiraceae</taxon>
        <taxon>Ectothiorhodospira</taxon>
    </lineage>
</organism>
<dbReference type="EMBL" id="FOUO01000006">
    <property type="protein sequence ID" value="SFM45362.1"/>
    <property type="molecule type" value="Genomic_DNA"/>
</dbReference>
<feature type="transmembrane region" description="Helical" evidence="8">
    <location>
        <begin position="231"/>
        <end position="248"/>
    </location>
</feature>
<keyword evidence="3" id="KW-0813">Transport</keyword>
<comment type="subcellular location">
    <subcellularLocation>
        <location evidence="1 8">Cell membrane</location>
        <topology evidence="1 8">Multi-pass membrane protein</topology>
    </subcellularLocation>
</comment>
<dbReference type="Pfam" id="PF01925">
    <property type="entry name" value="TauE"/>
    <property type="match status" value="1"/>
</dbReference>
<keyword evidence="4 8" id="KW-1003">Cell membrane</keyword>
<dbReference type="AlphaFoldDB" id="A0A1I4QZ64"/>
<evidence type="ECO:0000256" key="8">
    <source>
        <dbReference type="RuleBase" id="RU363041"/>
    </source>
</evidence>
<dbReference type="Proteomes" id="UP000199556">
    <property type="component" value="Unassembled WGS sequence"/>
</dbReference>
<evidence type="ECO:0000313" key="10">
    <source>
        <dbReference type="Proteomes" id="UP000199556"/>
    </source>
</evidence>
<protein>
    <recommendedName>
        <fullName evidence="8">Probable membrane transporter protein</fullName>
    </recommendedName>
</protein>